<dbReference type="AlphaFoldDB" id="A0AAW2CXT3"/>
<keyword evidence="2" id="KW-1003">Cell membrane</keyword>
<dbReference type="GO" id="GO:0005886">
    <property type="term" value="C:plasma membrane"/>
    <property type="evidence" value="ECO:0007669"/>
    <property type="project" value="UniProtKB-SubCell"/>
</dbReference>
<dbReference type="SUPFAM" id="SSF56112">
    <property type="entry name" value="Protein kinase-like (PK-like)"/>
    <property type="match status" value="1"/>
</dbReference>
<keyword evidence="8" id="KW-0067">ATP-binding</keyword>
<keyword evidence="6" id="KW-0472">Membrane</keyword>
<keyword evidence="8" id="KW-0547">Nucleotide-binding</keyword>
<keyword evidence="12" id="KW-1185">Reference proteome</keyword>
<dbReference type="InterPro" id="IPR000719">
    <property type="entry name" value="Prot_kinase_dom"/>
</dbReference>
<evidence type="ECO:0000313" key="11">
    <source>
        <dbReference type="EMBL" id="KAL0001645.1"/>
    </source>
</evidence>
<keyword evidence="4 9" id="KW-0732">Signal</keyword>
<evidence type="ECO:0000256" key="5">
    <source>
        <dbReference type="ARBA" id="ARBA00022989"/>
    </source>
</evidence>
<comment type="caution">
    <text evidence="11">The sequence shown here is derived from an EMBL/GenBank/DDBJ whole genome shotgun (WGS) entry which is preliminary data.</text>
</comment>
<evidence type="ECO:0000256" key="2">
    <source>
        <dbReference type="ARBA" id="ARBA00022475"/>
    </source>
</evidence>
<evidence type="ECO:0000256" key="7">
    <source>
        <dbReference type="ARBA" id="ARBA00023157"/>
    </source>
</evidence>
<evidence type="ECO:0000256" key="4">
    <source>
        <dbReference type="ARBA" id="ARBA00022729"/>
    </source>
</evidence>
<evidence type="ECO:0000259" key="10">
    <source>
        <dbReference type="PROSITE" id="PS50011"/>
    </source>
</evidence>
<dbReference type="InterPro" id="IPR017441">
    <property type="entry name" value="Protein_kinase_ATP_BS"/>
</dbReference>
<dbReference type="PROSITE" id="PS50011">
    <property type="entry name" value="PROTEIN_KINASE_DOM"/>
    <property type="match status" value="1"/>
</dbReference>
<dbReference type="EMBL" id="JAZDWU010000005">
    <property type="protein sequence ID" value="KAL0001645.1"/>
    <property type="molecule type" value="Genomic_DNA"/>
</dbReference>
<dbReference type="GO" id="GO:0005524">
    <property type="term" value="F:ATP binding"/>
    <property type="evidence" value="ECO:0007669"/>
    <property type="project" value="UniProtKB-UniRule"/>
</dbReference>
<feature type="domain" description="Protein kinase" evidence="10">
    <location>
        <begin position="87"/>
        <end position="325"/>
    </location>
</feature>
<feature type="signal peptide" evidence="9">
    <location>
        <begin position="1"/>
        <end position="18"/>
    </location>
</feature>
<dbReference type="Proteomes" id="UP001459277">
    <property type="component" value="Unassembled WGS sequence"/>
</dbReference>
<dbReference type="InterPro" id="IPR044812">
    <property type="entry name" value="CERK1/LYK3-like"/>
</dbReference>
<dbReference type="PROSITE" id="PS00107">
    <property type="entry name" value="PROTEIN_KINASE_ATP"/>
    <property type="match status" value="1"/>
</dbReference>
<dbReference type="Pfam" id="PF07714">
    <property type="entry name" value="PK_Tyr_Ser-Thr"/>
    <property type="match status" value="1"/>
</dbReference>
<protein>
    <recommendedName>
        <fullName evidence="10">Protein kinase domain-containing protein</fullName>
    </recommendedName>
</protein>
<dbReference type="Gene3D" id="1.10.510.10">
    <property type="entry name" value="Transferase(Phosphotransferase) domain 1"/>
    <property type="match status" value="2"/>
</dbReference>
<keyword evidence="5" id="KW-1133">Transmembrane helix</keyword>
<feature type="binding site" evidence="8">
    <location>
        <position position="115"/>
    </location>
    <ligand>
        <name>ATP</name>
        <dbReference type="ChEBI" id="CHEBI:30616"/>
    </ligand>
</feature>
<dbReference type="FunFam" id="3.30.200.20:FF:000468">
    <property type="entry name" value="LysM receptor kinase 2"/>
    <property type="match status" value="1"/>
</dbReference>
<keyword evidence="3" id="KW-0812">Transmembrane</keyword>
<dbReference type="GO" id="GO:0045087">
    <property type="term" value="P:innate immune response"/>
    <property type="evidence" value="ECO:0007669"/>
    <property type="project" value="InterPro"/>
</dbReference>
<evidence type="ECO:0000256" key="1">
    <source>
        <dbReference type="ARBA" id="ARBA00004162"/>
    </source>
</evidence>
<dbReference type="PANTHER" id="PTHR46204:SF30">
    <property type="entry name" value="CHITIN ELICITOR RECEPTOR KINASE 1"/>
    <property type="match status" value="1"/>
</dbReference>
<dbReference type="GO" id="GO:0019199">
    <property type="term" value="F:transmembrane receptor protein kinase activity"/>
    <property type="evidence" value="ECO:0007669"/>
    <property type="project" value="InterPro"/>
</dbReference>
<keyword evidence="7" id="KW-1015">Disulfide bond</keyword>
<accession>A0AAW2CXT3</accession>
<sequence>MGAVAILLLLATCTYFGCYRKMKVEALLLFTASKGQHGHDPRPTMGENAESTGPAGGLDKALGCIGITVHKSVEFLYEELATATNDFSKASKIGEGGFGAVYYAELRGKKVAIKKMDMQASKEFLAELKVLTSVHHLNLVCLIGYCIQGFLFLVYEYIENGNLTAPLTWPTRIQIALDSARGLEYFGLAKLSKVGGVSSSTQVMGTFGYMPPEYAWGADVSPKVDVYAFGVVLFELISAKEALLKAYDSTSEFQSLVALFEDVLNQPDPREALCKVVDPCLGDDYPLNSVWTVAQLAKACTQEDPQLRPKPKCNKGCDLALASYYMWKDSNLTFIAQLFQSNLNIDADTILSYSKKTINSKDSVQQGVRANVPFPCDCNDGKCLGHVFDYTVQSGETYEKVAQTWYANLTTYKLLRQYNSYDPNMIPDANAKMNVTVTCSCGNSSVSKKYGLFITYLLRLGLNVM</sequence>
<dbReference type="InterPro" id="IPR011009">
    <property type="entry name" value="Kinase-like_dom_sf"/>
</dbReference>
<gene>
    <name evidence="11" type="ORF">SO802_015426</name>
</gene>
<feature type="chain" id="PRO_5043923737" description="Protein kinase domain-containing protein" evidence="9">
    <location>
        <begin position="19"/>
        <end position="465"/>
    </location>
</feature>
<comment type="subcellular location">
    <subcellularLocation>
        <location evidence="1">Cell membrane</location>
        <topology evidence="1">Single-pass membrane protein</topology>
    </subcellularLocation>
</comment>
<dbReference type="PANTHER" id="PTHR46204">
    <property type="entry name" value="CHITIN ELICITOR RECEPTOR KINASE 1-RELATED"/>
    <property type="match status" value="1"/>
</dbReference>
<reference evidence="11 12" key="1">
    <citation type="submission" date="2024-01" db="EMBL/GenBank/DDBJ databases">
        <title>A telomere-to-telomere, gap-free genome of sweet tea (Lithocarpus litseifolius).</title>
        <authorList>
            <person name="Zhou J."/>
        </authorList>
    </citation>
    <scope>NUCLEOTIDE SEQUENCE [LARGE SCALE GENOMIC DNA]</scope>
    <source>
        <strain evidence="11">Zhou-2022a</strain>
        <tissue evidence="11">Leaf</tissue>
    </source>
</reference>
<organism evidence="11 12">
    <name type="scientific">Lithocarpus litseifolius</name>
    <dbReference type="NCBI Taxonomy" id="425828"/>
    <lineage>
        <taxon>Eukaryota</taxon>
        <taxon>Viridiplantae</taxon>
        <taxon>Streptophyta</taxon>
        <taxon>Embryophyta</taxon>
        <taxon>Tracheophyta</taxon>
        <taxon>Spermatophyta</taxon>
        <taxon>Magnoliopsida</taxon>
        <taxon>eudicotyledons</taxon>
        <taxon>Gunneridae</taxon>
        <taxon>Pentapetalae</taxon>
        <taxon>rosids</taxon>
        <taxon>fabids</taxon>
        <taxon>Fagales</taxon>
        <taxon>Fagaceae</taxon>
        <taxon>Lithocarpus</taxon>
    </lineage>
</organism>
<evidence type="ECO:0000256" key="6">
    <source>
        <dbReference type="ARBA" id="ARBA00023136"/>
    </source>
</evidence>
<evidence type="ECO:0000256" key="9">
    <source>
        <dbReference type="SAM" id="SignalP"/>
    </source>
</evidence>
<evidence type="ECO:0000256" key="3">
    <source>
        <dbReference type="ARBA" id="ARBA00022692"/>
    </source>
</evidence>
<proteinExistence type="predicted"/>
<name>A0AAW2CXT3_9ROSI</name>
<evidence type="ECO:0000313" key="12">
    <source>
        <dbReference type="Proteomes" id="UP001459277"/>
    </source>
</evidence>
<dbReference type="InterPro" id="IPR001245">
    <property type="entry name" value="Ser-Thr/Tyr_kinase_cat_dom"/>
</dbReference>
<evidence type="ECO:0000256" key="8">
    <source>
        <dbReference type="PROSITE-ProRule" id="PRU10141"/>
    </source>
</evidence>